<evidence type="ECO:0000313" key="2">
    <source>
        <dbReference type="Proteomes" id="UP000807769"/>
    </source>
</evidence>
<sequence>MACLLTTRWWCNDVTFLGDDTDVARTDECYCGRYPLWVRGSRDFTSSFQNLVQQFQAQHSVTKTDLYRCTFGWSFGLHEFCSDNSPRALPSPATSSLTEKTIQAVMWYRSITPSEGHWAAITGLSSFNRGASCHYEELDLGLSTSPSRKVISIRLYSAGVTKRSSKHGCFDNSIPRLERKAAVGNH</sequence>
<reference evidence="1" key="1">
    <citation type="journal article" date="2020" name="New Phytol.">
        <title>Comparative genomics reveals dynamic genome evolution in host specialist ectomycorrhizal fungi.</title>
        <authorList>
            <person name="Lofgren L.A."/>
            <person name="Nguyen N.H."/>
            <person name="Vilgalys R."/>
            <person name="Ruytinx J."/>
            <person name="Liao H.L."/>
            <person name="Branco S."/>
            <person name="Kuo A."/>
            <person name="LaButti K."/>
            <person name="Lipzen A."/>
            <person name="Andreopoulos W."/>
            <person name="Pangilinan J."/>
            <person name="Riley R."/>
            <person name="Hundley H."/>
            <person name="Na H."/>
            <person name="Barry K."/>
            <person name="Grigoriev I.V."/>
            <person name="Stajich J.E."/>
            <person name="Kennedy P.G."/>
        </authorList>
    </citation>
    <scope>NUCLEOTIDE SEQUENCE</scope>
    <source>
        <strain evidence="1">MN1</strain>
    </source>
</reference>
<dbReference type="AlphaFoldDB" id="A0A9P7EBR5"/>
<comment type="caution">
    <text evidence="1">The sequence shown here is derived from an EMBL/GenBank/DDBJ whole genome shotgun (WGS) entry which is preliminary data.</text>
</comment>
<accession>A0A9P7EBR5</accession>
<dbReference type="EMBL" id="JABBWG010000015">
    <property type="protein sequence ID" value="KAG1816677.1"/>
    <property type="molecule type" value="Genomic_DNA"/>
</dbReference>
<organism evidence="1 2">
    <name type="scientific">Suillus subaureus</name>
    <dbReference type="NCBI Taxonomy" id="48587"/>
    <lineage>
        <taxon>Eukaryota</taxon>
        <taxon>Fungi</taxon>
        <taxon>Dikarya</taxon>
        <taxon>Basidiomycota</taxon>
        <taxon>Agaricomycotina</taxon>
        <taxon>Agaricomycetes</taxon>
        <taxon>Agaricomycetidae</taxon>
        <taxon>Boletales</taxon>
        <taxon>Suillineae</taxon>
        <taxon>Suillaceae</taxon>
        <taxon>Suillus</taxon>
    </lineage>
</organism>
<name>A0A9P7EBR5_9AGAM</name>
<dbReference type="RefSeq" id="XP_041193237.1">
    <property type="nucleotide sequence ID" value="XM_041342406.1"/>
</dbReference>
<gene>
    <name evidence="1" type="ORF">BJ212DRAFT_1587438</name>
</gene>
<keyword evidence="2" id="KW-1185">Reference proteome</keyword>
<dbReference type="Proteomes" id="UP000807769">
    <property type="component" value="Unassembled WGS sequence"/>
</dbReference>
<protein>
    <submittedName>
        <fullName evidence="1">Uncharacterized protein</fullName>
    </submittedName>
</protein>
<dbReference type="GeneID" id="64636422"/>
<evidence type="ECO:0000313" key="1">
    <source>
        <dbReference type="EMBL" id="KAG1816677.1"/>
    </source>
</evidence>
<proteinExistence type="predicted"/>